<feature type="chain" id="PRO_5047499518" description="Extracellular exo-alpha-(1-&gt;5)-L-arabinofuranosidase" evidence="6">
    <location>
        <begin position="27"/>
        <end position="349"/>
    </location>
</feature>
<proteinExistence type="inferred from homology"/>
<dbReference type="Gene3D" id="2.115.10.20">
    <property type="entry name" value="Glycosyl hydrolase domain, family 43"/>
    <property type="match status" value="1"/>
</dbReference>
<dbReference type="InterPro" id="IPR006710">
    <property type="entry name" value="Glyco_hydro_43"/>
</dbReference>
<evidence type="ECO:0000256" key="3">
    <source>
        <dbReference type="ARBA" id="ARBA00022801"/>
    </source>
</evidence>
<keyword evidence="6" id="KW-0732">Signal</keyword>
<dbReference type="SUPFAM" id="SSF75005">
    <property type="entry name" value="Arabinanase/levansucrase/invertase"/>
    <property type="match status" value="1"/>
</dbReference>
<evidence type="ECO:0000256" key="5">
    <source>
        <dbReference type="PIRNR" id="PIRNR026534"/>
    </source>
</evidence>
<dbReference type="PANTHER" id="PTHR43301:SF3">
    <property type="entry name" value="ARABINAN ENDO-1,5-ALPHA-L-ARABINOSIDASE A-RELATED"/>
    <property type="match status" value="1"/>
</dbReference>
<dbReference type="InterPro" id="IPR050727">
    <property type="entry name" value="GH43_arabinanases"/>
</dbReference>
<dbReference type="PANTHER" id="PTHR43301">
    <property type="entry name" value="ARABINAN ENDO-1,5-ALPHA-L-ARABINOSIDASE"/>
    <property type="match status" value="1"/>
</dbReference>
<evidence type="ECO:0000256" key="1">
    <source>
        <dbReference type="ARBA" id="ARBA00004834"/>
    </source>
</evidence>
<feature type="signal peptide" evidence="6">
    <location>
        <begin position="1"/>
        <end position="26"/>
    </location>
</feature>
<accession>A0ABV7HV92</accession>
<comment type="similarity">
    <text evidence="2 5">Belongs to the glycosyl hydrolase 43 family.</text>
</comment>
<comment type="pathway">
    <text evidence="1 5">Glycan metabolism; L-arabinan degradation.</text>
</comment>
<comment type="catalytic activity">
    <reaction evidence="5">
        <text>Hydrolysis of terminal non-reducing alpha-L-arabinofuranoside residues in alpha-L-arabinosides.</text>
        <dbReference type="EC" id="3.2.1.55"/>
    </reaction>
</comment>
<dbReference type="InterPro" id="IPR016840">
    <property type="entry name" value="Glyco_hydro_43_endo_a_Ara-ase"/>
</dbReference>
<dbReference type="Pfam" id="PF04616">
    <property type="entry name" value="Glyco_hydro_43"/>
    <property type="match status" value="1"/>
</dbReference>
<dbReference type="Proteomes" id="UP001595548">
    <property type="component" value="Unassembled WGS sequence"/>
</dbReference>
<organism evidence="7 8">
    <name type="scientific">Gilvimarinus japonicus</name>
    <dbReference type="NCBI Taxonomy" id="1796469"/>
    <lineage>
        <taxon>Bacteria</taxon>
        <taxon>Pseudomonadati</taxon>
        <taxon>Pseudomonadota</taxon>
        <taxon>Gammaproteobacteria</taxon>
        <taxon>Cellvibrionales</taxon>
        <taxon>Cellvibrionaceae</taxon>
        <taxon>Gilvimarinus</taxon>
    </lineage>
</organism>
<evidence type="ECO:0000313" key="7">
    <source>
        <dbReference type="EMBL" id="MFC3156594.1"/>
    </source>
</evidence>
<dbReference type="PIRSF" id="PIRSF026534">
    <property type="entry name" value="Endo_alpha-L-arabinosidase"/>
    <property type="match status" value="1"/>
</dbReference>
<dbReference type="PROSITE" id="PS51257">
    <property type="entry name" value="PROKAR_LIPOPROTEIN"/>
    <property type="match status" value="1"/>
</dbReference>
<keyword evidence="3 5" id="KW-0378">Hydrolase</keyword>
<dbReference type="InterPro" id="IPR023296">
    <property type="entry name" value="Glyco_hydro_beta-prop_sf"/>
</dbReference>
<dbReference type="EC" id="3.2.1.55" evidence="5"/>
<name>A0ABV7HV92_9GAMM</name>
<sequence length="349" mass="38049">MTSRLLPIWRLATAALALALAACSSAQPNQVGAQVSIHDPVMAKEDGRYYLFSTGPGITIYNSDDMIHWRPQGRAFAGQPSWAKEVAPGFDGHLWAPDIVEKDGKYYLYYSVSAFGKNTSAIGLTITDTLDPASPEYGWKDQGIVIESVPNRDNWNAIDPAVIADEEGNGWMAFGSFWSGHKLFKLNDDWSAPAEPEQWYGIAAGTRPAGVPAHEAGPAELEAPFIFKHGNYYYQFISLGKCCRGADSTYHIAVGRSEAVTGPYLDKDGRDLAQGGATVILKGNKKWPGLGHNSAYSFDGKDYLVFHAYEAADNGLQKLKILPIGWNDGWPEVDPAGLDNYISEIVAPQ</sequence>
<evidence type="ECO:0000256" key="4">
    <source>
        <dbReference type="ARBA" id="ARBA00023295"/>
    </source>
</evidence>
<keyword evidence="8" id="KW-1185">Reference proteome</keyword>
<comment type="caution">
    <text evidence="7">The sequence shown here is derived from an EMBL/GenBank/DDBJ whole genome shotgun (WGS) entry which is preliminary data.</text>
</comment>
<dbReference type="RefSeq" id="WP_382417892.1">
    <property type="nucleotide sequence ID" value="NZ_AP031500.1"/>
</dbReference>
<evidence type="ECO:0000256" key="6">
    <source>
        <dbReference type="SAM" id="SignalP"/>
    </source>
</evidence>
<evidence type="ECO:0000256" key="2">
    <source>
        <dbReference type="ARBA" id="ARBA00009865"/>
    </source>
</evidence>
<evidence type="ECO:0000313" key="8">
    <source>
        <dbReference type="Proteomes" id="UP001595548"/>
    </source>
</evidence>
<dbReference type="EMBL" id="JBHRTL010000031">
    <property type="protein sequence ID" value="MFC3156594.1"/>
    <property type="molecule type" value="Genomic_DNA"/>
</dbReference>
<reference evidence="8" key="1">
    <citation type="journal article" date="2019" name="Int. J. Syst. Evol. Microbiol.">
        <title>The Global Catalogue of Microorganisms (GCM) 10K type strain sequencing project: providing services to taxonomists for standard genome sequencing and annotation.</title>
        <authorList>
            <consortium name="The Broad Institute Genomics Platform"/>
            <consortium name="The Broad Institute Genome Sequencing Center for Infectious Disease"/>
            <person name="Wu L."/>
            <person name="Ma J."/>
        </authorList>
    </citation>
    <scope>NUCLEOTIDE SEQUENCE [LARGE SCALE GENOMIC DNA]</scope>
    <source>
        <strain evidence="8">KCTC 52141</strain>
    </source>
</reference>
<dbReference type="CDD" id="cd18830">
    <property type="entry name" value="GH43_CjArb43A-like"/>
    <property type="match status" value="1"/>
</dbReference>
<keyword evidence="4 5" id="KW-0326">Glycosidase</keyword>
<protein>
    <recommendedName>
        <fullName evidence="5">Extracellular exo-alpha-(1-&gt;5)-L-arabinofuranosidase</fullName>
        <ecNumber evidence="5">3.2.1.55</ecNumber>
    </recommendedName>
</protein>
<gene>
    <name evidence="7" type="ORF">ACFOEB_15390</name>
</gene>